<evidence type="ECO:0000313" key="4">
    <source>
        <dbReference type="Proteomes" id="UP000823937"/>
    </source>
</evidence>
<evidence type="ECO:0000313" key="3">
    <source>
        <dbReference type="EMBL" id="HIV74523.1"/>
    </source>
</evidence>
<dbReference type="Pfam" id="PF12164">
    <property type="entry name" value="SporV_AA"/>
    <property type="match status" value="1"/>
</dbReference>
<name>A0A9D1PL67_9BACI</name>
<sequence length="206" mass="24124">MQEIIYIRLRKKITIPKAKESVSFHHIASFIGNEEKIAPLKQMTIPISFPSKHITTFILDSFQLVEKIMEYDESLFIQFIGPTEVLIEQEKNPKRPSIFILTGIWITLFVGAVMTIMNFHFDVNMQEVHTKIHYLLTGEKVKHPYMIQIPYAIGIGVGMMLFLNESFFPHKRKEPSPIDIEMFRYEQTRKSYLEKQEDEKKGDPTS</sequence>
<evidence type="ECO:0000259" key="2">
    <source>
        <dbReference type="Pfam" id="PF12164"/>
    </source>
</evidence>
<dbReference type="Proteomes" id="UP000823937">
    <property type="component" value="Unassembled WGS sequence"/>
</dbReference>
<keyword evidence="1" id="KW-0472">Membrane</keyword>
<accession>A0A9D1PL67</accession>
<dbReference type="InterPro" id="IPR038548">
    <property type="entry name" value="SporV_AA_N_sf"/>
</dbReference>
<dbReference type="InterPro" id="IPR021997">
    <property type="entry name" value="SporV_AA"/>
</dbReference>
<feature type="transmembrane region" description="Helical" evidence="1">
    <location>
        <begin position="145"/>
        <end position="163"/>
    </location>
</feature>
<feature type="transmembrane region" description="Helical" evidence="1">
    <location>
        <begin position="98"/>
        <end position="121"/>
    </location>
</feature>
<evidence type="ECO:0000256" key="1">
    <source>
        <dbReference type="SAM" id="Phobius"/>
    </source>
</evidence>
<dbReference type="Gene3D" id="2.60.480.10">
    <property type="entry name" value="eubacterium ventriosum atcc domain"/>
    <property type="match status" value="1"/>
</dbReference>
<reference evidence="3" key="1">
    <citation type="journal article" date="2021" name="PeerJ">
        <title>Extensive microbial diversity within the chicken gut microbiome revealed by metagenomics and culture.</title>
        <authorList>
            <person name="Gilroy R."/>
            <person name="Ravi A."/>
            <person name="Getino M."/>
            <person name="Pursley I."/>
            <person name="Horton D.L."/>
            <person name="Alikhan N.F."/>
            <person name="Baker D."/>
            <person name="Gharbi K."/>
            <person name="Hall N."/>
            <person name="Watson M."/>
            <person name="Adriaenssens E.M."/>
            <person name="Foster-Nyarko E."/>
            <person name="Jarju S."/>
            <person name="Secka A."/>
            <person name="Antonio M."/>
            <person name="Oren A."/>
            <person name="Chaudhuri R.R."/>
            <person name="La Ragione R."/>
            <person name="Hildebrand F."/>
            <person name="Pallen M.J."/>
        </authorList>
    </citation>
    <scope>NUCLEOTIDE SEQUENCE</scope>
    <source>
        <strain evidence="3">CHK169-2315</strain>
    </source>
</reference>
<dbReference type="EMBL" id="DXHX01000080">
    <property type="protein sequence ID" value="HIV74523.1"/>
    <property type="molecule type" value="Genomic_DNA"/>
</dbReference>
<keyword evidence="1" id="KW-0812">Transmembrane</keyword>
<feature type="domain" description="Stage V sporulation protein AA" evidence="2">
    <location>
        <begin position="3"/>
        <end position="91"/>
    </location>
</feature>
<organism evidence="3 4">
    <name type="scientific">Candidatus Pseudogracilibacillus intestinigallinarum</name>
    <dbReference type="NCBI Taxonomy" id="2838742"/>
    <lineage>
        <taxon>Bacteria</taxon>
        <taxon>Bacillati</taxon>
        <taxon>Bacillota</taxon>
        <taxon>Bacilli</taxon>
        <taxon>Bacillales</taxon>
        <taxon>Bacillaceae</taxon>
        <taxon>Pseudogracilibacillus</taxon>
    </lineage>
</organism>
<proteinExistence type="predicted"/>
<gene>
    <name evidence="3" type="ORF">H9895_05495</name>
</gene>
<reference evidence="3" key="2">
    <citation type="submission" date="2021-04" db="EMBL/GenBank/DDBJ databases">
        <authorList>
            <person name="Gilroy R."/>
        </authorList>
    </citation>
    <scope>NUCLEOTIDE SEQUENCE</scope>
    <source>
        <strain evidence="3">CHK169-2315</strain>
    </source>
</reference>
<dbReference type="AlphaFoldDB" id="A0A9D1PL67"/>
<comment type="caution">
    <text evidence="3">The sequence shown here is derived from an EMBL/GenBank/DDBJ whole genome shotgun (WGS) entry which is preliminary data.</text>
</comment>
<keyword evidence="1" id="KW-1133">Transmembrane helix</keyword>
<protein>
    <submittedName>
        <fullName evidence="3">Stage V sporulation protein AA</fullName>
    </submittedName>
</protein>